<evidence type="ECO:0000256" key="7">
    <source>
        <dbReference type="PROSITE-ProRule" id="PRU01373"/>
    </source>
</evidence>
<evidence type="ECO:0000256" key="1">
    <source>
        <dbReference type="ARBA" id="ARBA00004752"/>
    </source>
</evidence>
<keyword evidence="9" id="KW-0732">Signal</keyword>
<evidence type="ECO:0000256" key="8">
    <source>
        <dbReference type="SAM" id="MobiDB-lite"/>
    </source>
</evidence>
<gene>
    <name evidence="11" type="ORF">DKG74_15775</name>
</gene>
<protein>
    <recommendedName>
        <fullName evidence="10">L,D-TPase catalytic domain-containing protein</fullName>
    </recommendedName>
</protein>
<dbReference type="InterPro" id="IPR038063">
    <property type="entry name" value="Transpep_catalytic_dom"/>
</dbReference>
<keyword evidence="6 7" id="KW-0961">Cell wall biogenesis/degradation</keyword>
<feature type="active site" description="Nucleophile" evidence="7">
    <location>
        <position position="521"/>
    </location>
</feature>
<dbReference type="UniPathway" id="UPA00219"/>
<dbReference type="Gene3D" id="1.10.101.10">
    <property type="entry name" value="PGBD-like superfamily/PGBD"/>
    <property type="match status" value="1"/>
</dbReference>
<dbReference type="GO" id="GO:0009252">
    <property type="term" value="P:peptidoglycan biosynthetic process"/>
    <property type="evidence" value="ECO:0007669"/>
    <property type="project" value="UniProtKB-UniPathway"/>
</dbReference>
<feature type="region of interest" description="Disordered" evidence="8">
    <location>
        <begin position="48"/>
        <end position="79"/>
    </location>
</feature>
<comment type="similarity">
    <text evidence="2">Belongs to the YkuD family.</text>
</comment>
<dbReference type="Pfam" id="PF01471">
    <property type="entry name" value="PG_binding_1"/>
    <property type="match status" value="1"/>
</dbReference>
<dbReference type="GO" id="GO:0004180">
    <property type="term" value="F:carboxypeptidase activity"/>
    <property type="evidence" value="ECO:0007669"/>
    <property type="project" value="UniProtKB-ARBA"/>
</dbReference>
<feature type="active site" description="Proton donor/acceptor" evidence="7">
    <location>
        <position position="502"/>
    </location>
</feature>
<dbReference type="RefSeq" id="WP_109907142.1">
    <property type="nucleotide sequence ID" value="NZ_QGLE01000010.1"/>
</dbReference>
<proteinExistence type="inferred from homology"/>
<dbReference type="InterPro" id="IPR036366">
    <property type="entry name" value="PGBDSf"/>
</dbReference>
<evidence type="ECO:0000256" key="2">
    <source>
        <dbReference type="ARBA" id="ARBA00005992"/>
    </source>
</evidence>
<feature type="compositionally biased region" description="Low complexity" evidence="8">
    <location>
        <begin position="48"/>
        <end position="68"/>
    </location>
</feature>
<dbReference type="InterPro" id="IPR005490">
    <property type="entry name" value="LD_TPept_cat_dom"/>
</dbReference>
<dbReference type="SUPFAM" id="SSF141523">
    <property type="entry name" value="L,D-transpeptidase catalytic domain-like"/>
    <property type="match status" value="1"/>
</dbReference>
<evidence type="ECO:0000313" key="12">
    <source>
        <dbReference type="Proteomes" id="UP000245461"/>
    </source>
</evidence>
<dbReference type="EMBL" id="QGLE01000010">
    <property type="protein sequence ID" value="PWR20145.1"/>
    <property type="molecule type" value="Genomic_DNA"/>
</dbReference>
<dbReference type="InterPro" id="IPR036365">
    <property type="entry name" value="PGBD-like_sf"/>
</dbReference>
<keyword evidence="3" id="KW-0808">Transferase</keyword>
<dbReference type="AlphaFoldDB" id="A0A317E570"/>
<dbReference type="InterPro" id="IPR052905">
    <property type="entry name" value="LD-transpeptidase_YkuD-like"/>
</dbReference>
<evidence type="ECO:0000256" key="4">
    <source>
        <dbReference type="ARBA" id="ARBA00022960"/>
    </source>
</evidence>
<organism evidence="11 12">
    <name type="scientific">Zavarzinia aquatilis</name>
    <dbReference type="NCBI Taxonomy" id="2211142"/>
    <lineage>
        <taxon>Bacteria</taxon>
        <taxon>Pseudomonadati</taxon>
        <taxon>Pseudomonadota</taxon>
        <taxon>Alphaproteobacteria</taxon>
        <taxon>Rhodospirillales</taxon>
        <taxon>Zavarziniaceae</taxon>
        <taxon>Zavarzinia</taxon>
    </lineage>
</organism>
<comment type="caution">
    <text evidence="11">The sequence shown here is derived from an EMBL/GenBank/DDBJ whole genome shotgun (WGS) entry which is preliminary data.</text>
</comment>
<reference evidence="11 12" key="1">
    <citation type="submission" date="2018-05" db="EMBL/GenBank/DDBJ databases">
        <title>Zavarzinia sp. HR-AS.</title>
        <authorList>
            <person name="Lee Y."/>
            <person name="Jeon C.O."/>
        </authorList>
    </citation>
    <scope>NUCLEOTIDE SEQUENCE [LARGE SCALE GENOMIC DNA]</scope>
    <source>
        <strain evidence="11 12">HR-AS</strain>
    </source>
</reference>
<accession>A0A317E570</accession>
<keyword evidence="4 7" id="KW-0133">Cell shape</keyword>
<keyword evidence="12" id="KW-1185">Reference proteome</keyword>
<dbReference type="Gene3D" id="2.40.440.10">
    <property type="entry name" value="L,D-transpeptidase catalytic domain-like"/>
    <property type="match status" value="1"/>
</dbReference>
<dbReference type="PANTHER" id="PTHR41533">
    <property type="entry name" value="L,D-TRANSPEPTIDASE HI_1667-RELATED"/>
    <property type="match status" value="1"/>
</dbReference>
<evidence type="ECO:0000256" key="9">
    <source>
        <dbReference type="SAM" id="SignalP"/>
    </source>
</evidence>
<feature type="chain" id="PRO_5016267803" description="L,D-TPase catalytic domain-containing protein" evidence="9">
    <location>
        <begin position="20"/>
        <end position="609"/>
    </location>
</feature>
<dbReference type="PROSITE" id="PS52029">
    <property type="entry name" value="LD_TPASE"/>
    <property type="match status" value="1"/>
</dbReference>
<evidence type="ECO:0000256" key="6">
    <source>
        <dbReference type="ARBA" id="ARBA00023316"/>
    </source>
</evidence>
<feature type="domain" description="L,D-TPase catalytic" evidence="10">
    <location>
        <begin position="370"/>
        <end position="549"/>
    </location>
</feature>
<evidence type="ECO:0000259" key="10">
    <source>
        <dbReference type="PROSITE" id="PS52029"/>
    </source>
</evidence>
<evidence type="ECO:0000256" key="5">
    <source>
        <dbReference type="ARBA" id="ARBA00022984"/>
    </source>
</evidence>
<dbReference type="GO" id="GO:0008360">
    <property type="term" value="P:regulation of cell shape"/>
    <property type="evidence" value="ECO:0007669"/>
    <property type="project" value="UniProtKB-UniRule"/>
</dbReference>
<dbReference type="CDD" id="cd16913">
    <property type="entry name" value="YkuD_like"/>
    <property type="match status" value="1"/>
</dbReference>
<dbReference type="GO" id="GO:0071555">
    <property type="term" value="P:cell wall organization"/>
    <property type="evidence" value="ECO:0007669"/>
    <property type="project" value="UniProtKB-UniRule"/>
</dbReference>
<name>A0A317E570_9PROT</name>
<comment type="pathway">
    <text evidence="1 7">Cell wall biogenesis; peptidoglycan biosynthesis.</text>
</comment>
<sequence>MRSVGEFSTLALCLGLAVAAPLAAARAQEGTTGPLILTPSPAVTAAITPPVPAAPAADPATTVAPPAADTDEPRTTGIDDDPVPPAPVAAPVVAAPVLPAGTSLETAFGFDAARLGPTAIARVDVERFYAAAGLSPLWTANGRLAAQVPALTAIIADAGAEGLDVAAFPLATLAALQAEGAAGTFEVLFTDTLIRYAAERAGARLASVRLPVDMRELGAPVDGPALAAAIVASADPVAALQAVGPQDAGYLALKKLLADYRAIAAAGGWAAVPADGAKIEPGAYDSRIPAIRARLSATDGAATESAHPNHYDAALEAAVKRFQTRHGLKSDGVIGKLTLEHMGKPVEYRIRQILVNMERKRQRLDDLGPNRIIVNIPEFTLRYWEDGVIAFETPVVIGRQERKTPLLQSKVTNVVLNPPWSVPARNAGEDIVRKQINDPNYLTDHGYTVYFNGEAVDPTTIDWTQVPRSRSIPYRLRQAPGDGNSLGRLKINFKNDYAVYLHDTPDKHLFARDYRALSSGCVRVRDPLALGARLLRDVPGWSRERMDTTLASSTTTLYVTVKHDIGVRLTYVTAWVDADGTVEFRQDLYGIDSRIDKGLGRPVMLASGL</sequence>
<dbReference type="InterPro" id="IPR002477">
    <property type="entry name" value="Peptidoglycan-bd-like"/>
</dbReference>
<keyword evidence="5 7" id="KW-0573">Peptidoglycan synthesis</keyword>
<evidence type="ECO:0000313" key="11">
    <source>
        <dbReference type="EMBL" id="PWR20145.1"/>
    </source>
</evidence>
<dbReference type="InterPro" id="IPR045380">
    <property type="entry name" value="LD_TPept_scaffold_dom"/>
</dbReference>
<dbReference type="OrthoDB" id="9778545at2"/>
<dbReference type="PANTHER" id="PTHR41533:SF2">
    <property type="entry name" value="BLR7131 PROTEIN"/>
    <property type="match status" value="1"/>
</dbReference>
<dbReference type="Pfam" id="PF03734">
    <property type="entry name" value="YkuD"/>
    <property type="match status" value="1"/>
</dbReference>
<feature type="signal peptide" evidence="9">
    <location>
        <begin position="1"/>
        <end position="19"/>
    </location>
</feature>
<dbReference type="GO" id="GO:0016740">
    <property type="term" value="F:transferase activity"/>
    <property type="evidence" value="ECO:0007669"/>
    <property type="project" value="UniProtKB-KW"/>
</dbReference>
<dbReference type="SUPFAM" id="SSF47090">
    <property type="entry name" value="PGBD-like"/>
    <property type="match status" value="1"/>
</dbReference>
<dbReference type="Pfam" id="PF20142">
    <property type="entry name" value="Scaffold"/>
    <property type="match status" value="1"/>
</dbReference>
<evidence type="ECO:0000256" key="3">
    <source>
        <dbReference type="ARBA" id="ARBA00022679"/>
    </source>
</evidence>
<dbReference type="Proteomes" id="UP000245461">
    <property type="component" value="Unassembled WGS sequence"/>
</dbReference>